<dbReference type="Gene3D" id="2.40.160.10">
    <property type="entry name" value="Porin"/>
    <property type="match status" value="1"/>
</dbReference>
<evidence type="ECO:0000256" key="1">
    <source>
        <dbReference type="SAM" id="Coils"/>
    </source>
</evidence>
<dbReference type="STRING" id="1581680.BN1209_1325"/>
<keyword evidence="2" id="KW-0732">Signal</keyword>
<dbReference type="EMBL" id="LN794158">
    <property type="protein sequence ID" value="CEN56363.1"/>
    <property type="molecule type" value="Genomic_DNA"/>
</dbReference>
<dbReference type="InterPro" id="IPR010870">
    <property type="entry name" value="Porin_O/P"/>
</dbReference>
<feature type="coiled-coil region" evidence="1">
    <location>
        <begin position="26"/>
        <end position="67"/>
    </location>
</feature>
<feature type="signal peptide" evidence="2">
    <location>
        <begin position="1"/>
        <end position="27"/>
    </location>
</feature>
<keyword evidence="4" id="KW-1185">Reference proteome</keyword>
<evidence type="ECO:0000313" key="3">
    <source>
        <dbReference type="EMBL" id="CEN56363.1"/>
    </source>
</evidence>
<organism evidence="3 4">
    <name type="scientific">Candidatus Methylopumilus turicensis</name>
    <dbReference type="NCBI Taxonomy" id="1581680"/>
    <lineage>
        <taxon>Bacteria</taxon>
        <taxon>Pseudomonadati</taxon>
        <taxon>Pseudomonadota</taxon>
        <taxon>Betaproteobacteria</taxon>
        <taxon>Nitrosomonadales</taxon>
        <taxon>Methylophilaceae</taxon>
        <taxon>Candidatus Methylopumilus</taxon>
    </lineage>
</organism>
<gene>
    <name evidence="3" type="ORF">BN1209_1325</name>
</gene>
<dbReference type="KEGG" id="mbac:BN1209_1325"/>
<name>A0A0B7J125_9PROT</name>
<dbReference type="Proteomes" id="UP000056322">
    <property type="component" value="Chromosome 1"/>
</dbReference>
<dbReference type="Pfam" id="PF07396">
    <property type="entry name" value="Porin_O_P"/>
    <property type="match status" value="1"/>
</dbReference>
<evidence type="ECO:0000256" key="2">
    <source>
        <dbReference type="SAM" id="SignalP"/>
    </source>
</evidence>
<dbReference type="InterPro" id="IPR023614">
    <property type="entry name" value="Porin_dom_sf"/>
</dbReference>
<protein>
    <submittedName>
        <fullName evidence="3">Phosphate-selective porin O and P</fullName>
    </submittedName>
</protein>
<dbReference type="AlphaFoldDB" id="A0A0B7J125"/>
<dbReference type="OrthoDB" id="9807854at2"/>
<reference evidence="4" key="1">
    <citation type="submission" date="2014-12" db="EMBL/GenBank/DDBJ databases">
        <authorList>
            <person name="Salcher M.M."/>
        </authorList>
    </citation>
    <scope>NUCLEOTIDE SEQUENCE [LARGE SCALE GENOMIC DNA]</scope>
    <source>
        <strain evidence="4">MMS-10A-171</strain>
    </source>
</reference>
<accession>A0A0B7J125</accession>
<dbReference type="RefSeq" id="WP_052661120.1">
    <property type="nucleotide sequence ID" value="NZ_LN794158.1"/>
</dbReference>
<evidence type="ECO:0000313" key="4">
    <source>
        <dbReference type="Proteomes" id="UP000056322"/>
    </source>
</evidence>
<feature type="chain" id="PRO_5002117147" evidence="2">
    <location>
        <begin position="28"/>
        <end position="545"/>
    </location>
</feature>
<proteinExistence type="predicted"/>
<keyword evidence="1" id="KW-0175">Coiled coil</keyword>
<dbReference type="HOGENOM" id="CLU_031025_3_1_4"/>
<sequence>MHIKKKLIPVLIAPLFVGLTLSGQALANDSDELEKLRQLVQELDQKIKVLDRKSELAEEAAAAKKKETPVVKAGSGGFSFASADGKNEIKFRGLIQADHREFIDGANDVRSRSRNRAGNIADDGFNDADSSSLLRRVRPTIEGKINDKYGFRFTPEFGGGSASVVDAYVDANLNPAFNLKAGKFKSFVGLERLQGGGDIKFLERSYVTNAILPNRDLGVAVYGSLFDKKLDYAFGIVNGVADGGNITTGASYNGEREYTARLFATPFKDDISALSGLGFGLGGTYTDFKGEQNLNWTDTTAADATRNGLPSYVTEGQNTFFRYGNNVVADGKRLRVSPQAYYYNGPFGLITEYARVYQDVSLTDRGAGTTTNAELPILAGTKKQLEHDAFNIGVTYLITGEDASFKGVKPKNDFDLDKGGWGAWELVARYSEINLDSNTFKNGAGNVAGENYGTGGTAPANVALNGAYADGTLSAKAAKTWTIGTNWYLNQNAKIAVNYAQTSFDGGSISGNTATGTGADVATGTRIVADRPDEKAVLARFQVTF</sequence>